<dbReference type="VEuPathDB" id="MicrosporidiaDB:NEQG_01045"/>
<feature type="compositionally biased region" description="Low complexity" evidence="1">
    <location>
        <begin position="1044"/>
        <end position="1062"/>
    </location>
</feature>
<proteinExistence type="predicted"/>
<dbReference type="EMBL" id="GL870877">
    <property type="protein sequence ID" value="EIJ89226.1"/>
    <property type="molecule type" value="Genomic_DNA"/>
</dbReference>
<keyword evidence="3" id="KW-1185">Reference proteome</keyword>
<dbReference type="Proteomes" id="UP000002872">
    <property type="component" value="Unassembled WGS sequence"/>
</dbReference>
<feature type="compositionally biased region" description="Basic and acidic residues" evidence="1">
    <location>
        <begin position="1034"/>
        <end position="1043"/>
    </location>
</feature>
<feature type="compositionally biased region" description="Low complexity" evidence="1">
    <location>
        <begin position="1078"/>
        <end position="1100"/>
    </location>
</feature>
<dbReference type="HOGENOM" id="CLU_283291_0_0_1"/>
<dbReference type="AlphaFoldDB" id="I3EJ29"/>
<gene>
    <name evidence="2" type="ORF">NEQG_01045</name>
</gene>
<reference evidence="2" key="1">
    <citation type="submission" date="2011-01" db="EMBL/GenBank/DDBJ databases">
        <title>The Genome Sequence of Nematocida parisii strain ERTm3.</title>
        <authorList>
            <consortium name="The Broad Institute Genome Sequencing Platform"/>
            <consortium name="The Broad Institute Genome Sequencing Center for Infectious Disease"/>
            <person name="Cuomo C."/>
            <person name="Troemel E."/>
            <person name="Young S.K."/>
            <person name="Zeng Q."/>
            <person name="Gargeya S."/>
            <person name="Fitzgerald M."/>
            <person name="Haas B."/>
            <person name="Abouelleil A."/>
            <person name="Alvarado L."/>
            <person name="Arachchi H.M."/>
            <person name="Berlin A."/>
            <person name="Chapman S.B."/>
            <person name="Gearin G."/>
            <person name="Goldberg J."/>
            <person name="Griggs A."/>
            <person name="Gujja S."/>
            <person name="Hansen M."/>
            <person name="Heiman D."/>
            <person name="Howarth C."/>
            <person name="Larimer J."/>
            <person name="Lui A."/>
            <person name="MacDonald P.J.P."/>
            <person name="McCowen C."/>
            <person name="Montmayeur A."/>
            <person name="Murphy C."/>
            <person name="Neiman D."/>
            <person name="Pearson M."/>
            <person name="Priest M."/>
            <person name="Roberts A."/>
            <person name="Saif S."/>
            <person name="Shea T."/>
            <person name="Sisk P."/>
            <person name="Stolte C."/>
            <person name="Sykes S."/>
            <person name="Wortman J."/>
            <person name="Nusbaum C."/>
            <person name="Birren B."/>
        </authorList>
    </citation>
    <scope>NUCLEOTIDE SEQUENCE</scope>
    <source>
        <strain evidence="2">ERTm3</strain>
    </source>
</reference>
<evidence type="ECO:0000313" key="2">
    <source>
        <dbReference type="EMBL" id="EIJ89226.1"/>
    </source>
</evidence>
<protein>
    <submittedName>
        <fullName evidence="2">Uncharacterized protein</fullName>
    </submittedName>
</protein>
<evidence type="ECO:0000313" key="3">
    <source>
        <dbReference type="Proteomes" id="UP000002872"/>
    </source>
</evidence>
<sequence length="1100" mass="125890">MELKIINKEWVYNILYNNHKVITGVRIFLLILCFINKIFALNHDEIEEIHELQFTNQPESEDSVVINLEGSLNVARWYIDDTTNNITNKKWLNTDNKVIMHTKDDITRMCYITESTQGIPQNQSEIDKYMKGYYRVLYTLFNWSLIRPEDKSKSKSKEDEIASSSSKYIYRTLAHLFLMTEGLYLPIEVSDSEYDDMVFMLSDSNNKYTHIRCIASYIGHKRNSKHMDSSSTYNMMYNCYCNMSEADKSENERRIIEFFIEYSDRSVIQKAFKFTEPTTREEFITGEFMNTPGFLIQNYVYITMCSVLEIKLFIEEVHALLMECIKGVSKDKAKHKETATKIFKKLFIPKKEQKRAGSVLINERGLYDLVKTMNITYERIVSNSSIITENTKLKNIFIEIQAKVNFINAASLWGLMFNDYLLFLIEIYRHQFSFPDLSRFGLSPHPSNGIKYISVIAEEYYNDISGLVLFKYVLLLNKNYKSLISALLAIAIHKNESADSRILKFIEILVLFSNKENSSTCITNQDNLNGKFPIDVYYLPVQCIAMEFIKKKRLLSNIPHRPIIHIKPVAHLDNGQYSYEIQVISDIIEYLIYKKSTDGLCYFISLCMSNFGNSWLNLVKKSENGTNVSRSSRKSGDTYDLAMHFTAGGTEVVQLTRIYDKLVKNKSDSDTLQFNPNNVSSFLTYILCRAFEDISTYENVIEKIYEIWIRTMLNEELKPVIQNISPNCPTLKIILSLLETKITKLSKNIEKNAEYIDRLSKMQEDIQAIICNIKECSYGIYKNQNIWNMYVENPGWIWNGMDEDEKKRIFDSNNDWDEINDDIDGNGDIIGGNCSNENPIGRDHLNANIDQTYNSDSSSYFASSISSLSDLSDHSDYCSTICSSRRNSNSNSVSTSECEECEECEEYDDDSKNSEDDIQHDLNIVNKISDNDDSRINCSCFYCIRDSSDSSDSSDSKKNDNIKCNPTPCGNNSIGNSKDNNSNHDVVITSININQNKSNNSRDDYSDSGNGHNAIGDVEDDNKTTCSANNSNNDRSDSSRDISDIYTDTDTDSGSSSSSSGDHNPIGDGRDDNKTTCSANDHANNSNNDRSDSYSSSNSN</sequence>
<name>I3EJ29_NEMP3</name>
<evidence type="ECO:0000256" key="1">
    <source>
        <dbReference type="SAM" id="MobiDB-lite"/>
    </source>
</evidence>
<dbReference type="OrthoDB" id="10461399at2759"/>
<accession>I3EJ29</accession>
<dbReference type="InParanoid" id="I3EJ29"/>
<feature type="region of interest" description="Disordered" evidence="1">
    <location>
        <begin position="992"/>
        <end position="1100"/>
    </location>
</feature>
<organism evidence="2 3">
    <name type="scientific">Nematocida parisii (strain ERTm3)</name>
    <name type="common">Nematode killer fungus</name>
    <dbReference type="NCBI Taxonomy" id="935791"/>
    <lineage>
        <taxon>Eukaryota</taxon>
        <taxon>Fungi</taxon>
        <taxon>Fungi incertae sedis</taxon>
        <taxon>Microsporidia</taxon>
        <taxon>Nematocida</taxon>
    </lineage>
</organism>